<dbReference type="NCBIfam" id="TIGR02464">
    <property type="entry name" value="ribofla_fusion"/>
    <property type="match status" value="1"/>
</dbReference>
<dbReference type="InParanoid" id="A0A507B9Q3"/>
<organism evidence="3 4">
    <name type="scientific">Thyridium curvatum</name>
    <dbReference type="NCBI Taxonomy" id="1093900"/>
    <lineage>
        <taxon>Eukaryota</taxon>
        <taxon>Fungi</taxon>
        <taxon>Dikarya</taxon>
        <taxon>Ascomycota</taxon>
        <taxon>Pezizomycotina</taxon>
        <taxon>Sordariomycetes</taxon>
        <taxon>Sordariomycetidae</taxon>
        <taxon>Thyridiales</taxon>
        <taxon>Thyridiaceae</taxon>
        <taxon>Thyridium</taxon>
    </lineage>
</organism>
<dbReference type="EMBL" id="SKBQ01000017">
    <property type="protein sequence ID" value="TPX16577.1"/>
    <property type="molecule type" value="Genomic_DNA"/>
</dbReference>
<evidence type="ECO:0000313" key="3">
    <source>
        <dbReference type="EMBL" id="TPX16577.1"/>
    </source>
</evidence>
<accession>A0A507B9Q3</accession>
<gene>
    <name evidence="3" type="ORF">E0L32_003871</name>
</gene>
<dbReference type="CDD" id="cd15457">
    <property type="entry name" value="NADAR"/>
    <property type="match status" value="1"/>
</dbReference>
<dbReference type="SUPFAM" id="SSF143990">
    <property type="entry name" value="YbiA-like"/>
    <property type="match status" value="2"/>
</dbReference>
<dbReference type="Proteomes" id="UP000319257">
    <property type="component" value="Unassembled WGS sequence"/>
</dbReference>
<dbReference type="Pfam" id="PF08719">
    <property type="entry name" value="NADAR"/>
    <property type="match status" value="1"/>
</dbReference>
<dbReference type="RefSeq" id="XP_030998288.1">
    <property type="nucleotide sequence ID" value="XM_031138218.1"/>
</dbReference>
<dbReference type="GeneID" id="41971318"/>
<dbReference type="InterPro" id="IPR012816">
    <property type="entry name" value="NADAR"/>
</dbReference>
<name>A0A507B9Q3_9PEZI</name>
<dbReference type="AlphaFoldDB" id="A0A507B9Q3"/>
<sequence>MTQDPRNAEDAPEAQDGPVYFWRETHPLTGYLSQWYACPFRDPGEPSKTYKTAEHYMMHQKALLFDDPATGLEILRAEHPRQAKSLGRRVRAFDQRRWDAERLRVVARGNYLKFAHPAVPGGVESLRLGTGWGPGGASSEAAGSPLVGAGGLRARLLATGGRELVEASPFDRVWGIGYREEHAEGVGREDWGENLLGRALMEVREIFRKEDEEERAGAEGEKQMQKKQKKKA</sequence>
<dbReference type="STRING" id="1093900.A0A507B9Q3"/>
<dbReference type="OrthoDB" id="206452at2759"/>
<feature type="compositionally biased region" description="Basic and acidic residues" evidence="1">
    <location>
        <begin position="210"/>
        <end position="224"/>
    </location>
</feature>
<evidence type="ECO:0000313" key="4">
    <source>
        <dbReference type="Proteomes" id="UP000319257"/>
    </source>
</evidence>
<keyword evidence="4" id="KW-1185">Reference proteome</keyword>
<feature type="region of interest" description="Disordered" evidence="1">
    <location>
        <begin position="210"/>
        <end position="232"/>
    </location>
</feature>
<evidence type="ECO:0000259" key="2">
    <source>
        <dbReference type="Pfam" id="PF08719"/>
    </source>
</evidence>
<comment type="caution">
    <text evidence="3">The sequence shown here is derived from an EMBL/GenBank/DDBJ whole genome shotgun (WGS) entry which is preliminary data.</text>
</comment>
<evidence type="ECO:0000256" key="1">
    <source>
        <dbReference type="SAM" id="MobiDB-lite"/>
    </source>
</evidence>
<dbReference type="Gene3D" id="1.10.357.40">
    <property type="entry name" value="YbiA-like"/>
    <property type="match status" value="1"/>
</dbReference>
<proteinExistence type="predicted"/>
<dbReference type="InterPro" id="IPR037238">
    <property type="entry name" value="YbiA-like_sf"/>
</dbReference>
<protein>
    <recommendedName>
        <fullName evidence="2">NADAR domain-containing protein</fullName>
    </recommendedName>
</protein>
<reference evidence="3 4" key="1">
    <citation type="submission" date="2019-06" db="EMBL/GenBank/DDBJ databases">
        <title>Draft genome sequence of the filamentous fungus Phialemoniopsis curvata isolated from diesel fuel.</title>
        <authorList>
            <person name="Varaljay V.A."/>
            <person name="Lyon W.J."/>
            <person name="Crouch A.L."/>
            <person name="Drake C.E."/>
            <person name="Hollomon J.M."/>
            <person name="Nadeau L.J."/>
            <person name="Nunn H.S."/>
            <person name="Stevenson B.S."/>
            <person name="Bojanowski C.L."/>
            <person name="Crookes-Goodson W.J."/>
        </authorList>
    </citation>
    <scope>NUCLEOTIDE SEQUENCE [LARGE SCALE GENOMIC DNA]</scope>
    <source>
        <strain evidence="3 4">D216</strain>
    </source>
</reference>
<feature type="domain" description="NADAR" evidence="2">
    <location>
        <begin position="20"/>
        <end position="207"/>
    </location>
</feature>